<dbReference type="InterPro" id="IPR001789">
    <property type="entry name" value="Sig_transdc_resp-reg_receiver"/>
</dbReference>
<keyword evidence="1 3" id="KW-0597">Phosphoprotein</keyword>
<accession>A0A081MYI5</accession>
<evidence type="ECO:0000313" key="7">
    <source>
        <dbReference type="Proteomes" id="UP000028073"/>
    </source>
</evidence>
<dbReference type="EMBL" id="JOKH01000023">
    <property type="protein sequence ID" value="KEQ11258.1"/>
    <property type="molecule type" value="Genomic_DNA"/>
</dbReference>
<organism evidence="5 7">
    <name type="scientific">Endozoicomonas numazuensis</name>
    <dbReference type="NCBI Taxonomy" id="1137799"/>
    <lineage>
        <taxon>Bacteria</taxon>
        <taxon>Pseudomonadati</taxon>
        <taxon>Pseudomonadota</taxon>
        <taxon>Gammaproteobacteria</taxon>
        <taxon>Oceanospirillales</taxon>
        <taxon>Endozoicomonadaceae</taxon>
        <taxon>Endozoicomonas</taxon>
    </lineage>
</organism>
<dbReference type="Gene3D" id="3.40.50.2300">
    <property type="match status" value="1"/>
</dbReference>
<name>A0A081MYI5_9GAMM</name>
<dbReference type="AlphaFoldDB" id="A0A081MYI5"/>
<dbReference type="eggNOG" id="COG0784">
    <property type="taxonomic scope" value="Bacteria"/>
</dbReference>
<comment type="caution">
    <text evidence="5">The sequence shown here is derived from an EMBL/GenBank/DDBJ whole genome shotgun (WGS) entry which is preliminary data.</text>
</comment>
<dbReference type="SUPFAM" id="SSF52172">
    <property type="entry name" value="CheY-like"/>
    <property type="match status" value="1"/>
</dbReference>
<evidence type="ECO:0000313" key="6">
    <source>
        <dbReference type="EMBL" id="KEQ11280.1"/>
    </source>
</evidence>
<dbReference type="SMART" id="SM00448">
    <property type="entry name" value="REC"/>
    <property type="match status" value="1"/>
</dbReference>
<dbReference type="OrthoDB" id="9793549at2"/>
<keyword evidence="2" id="KW-0902">Two-component regulatory system</keyword>
<dbReference type="PANTHER" id="PTHR45339:SF1">
    <property type="entry name" value="HYBRID SIGNAL TRANSDUCTION HISTIDINE KINASE J"/>
    <property type="match status" value="1"/>
</dbReference>
<dbReference type="STRING" id="1137799.GZ78_29240"/>
<feature type="domain" description="Response regulatory" evidence="4">
    <location>
        <begin position="16"/>
        <end position="137"/>
    </location>
</feature>
<evidence type="ECO:0000259" key="4">
    <source>
        <dbReference type="PROSITE" id="PS50110"/>
    </source>
</evidence>
<dbReference type="CDD" id="cd17546">
    <property type="entry name" value="REC_hyHK_CKI1_RcsC-like"/>
    <property type="match status" value="1"/>
</dbReference>
<dbReference type="RefSeq" id="WP_034843436.1">
    <property type="nucleotide sequence ID" value="NZ_JOKH01000022.1"/>
</dbReference>
<evidence type="ECO:0000256" key="2">
    <source>
        <dbReference type="ARBA" id="ARBA00023012"/>
    </source>
</evidence>
<reference evidence="5 7" key="1">
    <citation type="submission" date="2014-06" db="EMBL/GenBank/DDBJ databases">
        <title>Whole Genome Sequences of Three Symbiotic Endozoicomonas Bacteria.</title>
        <authorList>
            <person name="Neave M.J."/>
            <person name="Apprill A."/>
            <person name="Voolstra C.R."/>
        </authorList>
    </citation>
    <scope>NUCLEOTIDE SEQUENCE [LARGE SCALE GENOMIC DNA]</scope>
    <source>
        <strain evidence="5 7">DSM 25634</strain>
    </source>
</reference>
<proteinExistence type="predicted"/>
<feature type="modified residue" description="4-aspartylphosphate" evidence="3">
    <location>
        <position position="67"/>
    </location>
</feature>
<evidence type="ECO:0000313" key="5">
    <source>
        <dbReference type="EMBL" id="KEQ11258.1"/>
    </source>
</evidence>
<dbReference type="Proteomes" id="UP000028073">
    <property type="component" value="Unassembled WGS sequence"/>
</dbReference>
<dbReference type="Pfam" id="PF00072">
    <property type="entry name" value="Response_reg"/>
    <property type="match status" value="1"/>
</dbReference>
<protein>
    <recommendedName>
        <fullName evidence="4">Response regulatory domain-containing protein</fullName>
    </recommendedName>
</protein>
<evidence type="ECO:0000256" key="3">
    <source>
        <dbReference type="PROSITE-ProRule" id="PRU00169"/>
    </source>
</evidence>
<keyword evidence="7" id="KW-1185">Reference proteome</keyword>
<dbReference type="PROSITE" id="PS50110">
    <property type="entry name" value="RESPONSE_REGULATORY"/>
    <property type="match status" value="1"/>
</dbReference>
<sequence>MDASQIAESGVLNNKKVLVAEDNPANQLVLKKLLKKVNIEPVFAGNGQEALDKYKENPDNWDLVLMDCEMPVMDGYSATEAIRQFEQEAGIEKHTIIGLSAHAIDELKNKALSKGMDDYLTKPIDRDNLFKTLVDYLG</sequence>
<gene>
    <name evidence="6" type="ORF">GZ78_29240</name>
    <name evidence="5" type="ORF">GZ78_29255</name>
</gene>
<dbReference type="InterPro" id="IPR011006">
    <property type="entry name" value="CheY-like_superfamily"/>
</dbReference>
<dbReference type="GO" id="GO:0000160">
    <property type="term" value="P:phosphorelay signal transduction system"/>
    <property type="evidence" value="ECO:0007669"/>
    <property type="project" value="UniProtKB-KW"/>
</dbReference>
<dbReference type="PANTHER" id="PTHR45339">
    <property type="entry name" value="HYBRID SIGNAL TRANSDUCTION HISTIDINE KINASE J"/>
    <property type="match status" value="1"/>
</dbReference>
<evidence type="ECO:0000256" key="1">
    <source>
        <dbReference type="ARBA" id="ARBA00022553"/>
    </source>
</evidence>
<dbReference type="EMBL" id="JOKH01000022">
    <property type="protein sequence ID" value="KEQ11280.1"/>
    <property type="molecule type" value="Genomic_DNA"/>
</dbReference>